<dbReference type="Gene3D" id="1.20.120.1220">
    <property type="match status" value="1"/>
</dbReference>
<dbReference type="Pfam" id="PF01478">
    <property type="entry name" value="Peptidase_A24"/>
    <property type="match status" value="1"/>
</dbReference>
<feature type="transmembrane region" description="Helical" evidence="2">
    <location>
        <begin position="38"/>
        <end position="67"/>
    </location>
</feature>
<keyword evidence="4" id="KW-0378">Hydrolase</keyword>
<feature type="transmembrane region" description="Helical" evidence="2">
    <location>
        <begin position="87"/>
        <end position="105"/>
    </location>
</feature>
<feature type="transmembrane region" description="Helical" evidence="2">
    <location>
        <begin position="112"/>
        <end position="132"/>
    </location>
</feature>
<dbReference type="EMBL" id="JBHSMD010000011">
    <property type="protein sequence ID" value="MFC5495638.1"/>
    <property type="molecule type" value="Genomic_DNA"/>
</dbReference>
<evidence type="ECO:0000259" key="3">
    <source>
        <dbReference type="Pfam" id="PF01478"/>
    </source>
</evidence>
<feature type="transmembrane region" description="Helical" evidence="2">
    <location>
        <begin position="6"/>
        <end position="26"/>
    </location>
</feature>
<evidence type="ECO:0000313" key="4">
    <source>
        <dbReference type="EMBL" id="MFC5495638.1"/>
    </source>
</evidence>
<evidence type="ECO:0000256" key="2">
    <source>
        <dbReference type="SAM" id="Phobius"/>
    </source>
</evidence>
<reference evidence="5" key="1">
    <citation type="journal article" date="2019" name="Int. J. Syst. Evol. Microbiol.">
        <title>The Global Catalogue of Microorganisms (GCM) 10K type strain sequencing project: providing services to taxonomists for standard genome sequencing and annotation.</title>
        <authorList>
            <consortium name="The Broad Institute Genomics Platform"/>
            <consortium name="The Broad Institute Genome Sequencing Center for Infectious Disease"/>
            <person name="Wu L."/>
            <person name="Ma J."/>
        </authorList>
    </citation>
    <scope>NUCLEOTIDE SEQUENCE [LARGE SCALE GENOMIC DNA]</scope>
    <source>
        <strain evidence="5">KACC 13778</strain>
    </source>
</reference>
<name>A0ABW0N8R5_9ACTN</name>
<feature type="domain" description="Prepilin type IV endopeptidase peptidase" evidence="3">
    <location>
        <begin position="70"/>
        <end position="175"/>
    </location>
</feature>
<keyword evidence="2" id="KW-0472">Membrane</keyword>
<feature type="transmembrane region" description="Helical" evidence="2">
    <location>
        <begin position="193"/>
        <end position="216"/>
    </location>
</feature>
<dbReference type="PANTHER" id="PTHR30487">
    <property type="entry name" value="TYPE 4 PREPILIN-LIKE PROTEINS LEADER PEPTIDE-PROCESSING ENZYME"/>
    <property type="match status" value="1"/>
</dbReference>
<keyword evidence="2" id="KW-1133">Transmembrane helix</keyword>
<accession>A0ABW0N8R5</accession>
<organism evidence="4 5">
    <name type="scientific">Nocardioides caricicola</name>
    <dbReference type="NCBI Taxonomy" id="634770"/>
    <lineage>
        <taxon>Bacteria</taxon>
        <taxon>Bacillati</taxon>
        <taxon>Actinomycetota</taxon>
        <taxon>Actinomycetes</taxon>
        <taxon>Propionibacteriales</taxon>
        <taxon>Nocardioidaceae</taxon>
        <taxon>Nocardioides</taxon>
    </lineage>
</organism>
<dbReference type="GO" id="GO:0004190">
    <property type="term" value="F:aspartic-type endopeptidase activity"/>
    <property type="evidence" value="ECO:0007669"/>
    <property type="project" value="UniProtKB-EC"/>
</dbReference>
<sequence length="219" mass="22428">MTSWEAALVSATACAAGALTVPLLVARVPAAVRQHEPYAVPVAAAAGAVIGGTLGASWSLLFLLPLVPVGVALGLIDARTHLLPTVIIWPAFGGVIALAAVSALIEDDPEALGRAALGSAVVFLAFHALWWIHPAGMGYGDVRLSAVLGFALGYLGWAELLVGVYGGFLVFAVSGFVIALLRRDRQALKASYPFGPFLLVGALAGIAFGPAVWSYLVSG</sequence>
<gene>
    <name evidence="4" type="ORF">ACFPKY_21195</name>
</gene>
<dbReference type="RefSeq" id="WP_345182054.1">
    <property type="nucleotide sequence ID" value="NZ_BAABFQ010000010.1"/>
</dbReference>
<keyword evidence="2" id="KW-0812">Transmembrane</keyword>
<comment type="similarity">
    <text evidence="1">Belongs to the peptidase A24 family.</text>
</comment>
<dbReference type="Proteomes" id="UP001595956">
    <property type="component" value="Unassembled WGS sequence"/>
</dbReference>
<evidence type="ECO:0000256" key="1">
    <source>
        <dbReference type="ARBA" id="ARBA00005801"/>
    </source>
</evidence>
<proteinExistence type="inferred from homology"/>
<comment type="caution">
    <text evidence="4">The sequence shown here is derived from an EMBL/GenBank/DDBJ whole genome shotgun (WGS) entry which is preliminary data.</text>
</comment>
<evidence type="ECO:0000313" key="5">
    <source>
        <dbReference type="Proteomes" id="UP001595956"/>
    </source>
</evidence>
<feature type="transmembrane region" description="Helical" evidence="2">
    <location>
        <begin position="152"/>
        <end position="181"/>
    </location>
</feature>
<keyword evidence="5" id="KW-1185">Reference proteome</keyword>
<dbReference type="EC" id="3.4.23.43" evidence="4"/>
<dbReference type="InterPro" id="IPR000045">
    <property type="entry name" value="Prepilin_IV_endopep_pep"/>
</dbReference>
<dbReference type="PANTHER" id="PTHR30487:SF0">
    <property type="entry name" value="PREPILIN LEADER PEPTIDASE_N-METHYLTRANSFERASE-RELATED"/>
    <property type="match status" value="1"/>
</dbReference>
<protein>
    <submittedName>
        <fullName evidence="4">Prepilin peptidase</fullName>
        <ecNumber evidence="4">3.4.23.43</ecNumber>
    </submittedName>
</protein>
<dbReference type="InterPro" id="IPR050882">
    <property type="entry name" value="Prepilin_peptidase/N-MTase"/>
</dbReference>